<gene>
    <name evidence="3" type="ordered locus">Acel_0489</name>
</gene>
<dbReference type="PANTHER" id="PTHR43861:SF3">
    <property type="entry name" value="PUTATIVE (AFU_ORTHOLOGUE AFUA_2G14390)-RELATED"/>
    <property type="match status" value="1"/>
</dbReference>
<evidence type="ECO:0000259" key="2">
    <source>
        <dbReference type="Pfam" id="PF13649"/>
    </source>
</evidence>
<sequence length="197" mass="21413">MEAEEWDARYAATDRLWSAEPNVFVAETVATLPPGRAVDLGCGEGRNAIWLARRGWQVVGVDFSTVALDRARAAARDAGVSVTWVQADLSEWQPEPGSFDLAVLAYLHLPAETMSSVLAKAREALRDGGHLLLVGHARMNLTVGVGGPQDPAVLYEPDDVIGWIGDLTVERAEHVYRDVEVDGVPRRAVDVLVFATR</sequence>
<dbReference type="KEGG" id="ace:Acel_0489"/>
<reference evidence="3 4" key="1">
    <citation type="journal article" date="2009" name="Genome Res.">
        <title>Complete genome of the cellulolytic thermophile Acidothermus cellulolyticus 11B provides insights into its ecophysiological and evolutionary adaptations.</title>
        <authorList>
            <person name="Barabote R.D."/>
            <person name="Xie G."/>
            <person name="Leu D.H."/>
            <person name="Normand P."/>
            <person name="Necsulea A."/>
            <person name="Daubin V."/>
            <person name="Medigue C."/>
            <person name="Adney W.S."/>
            <person name="Xu X.C."/>
            <person name="Lapidus A."/>
            <person name="Parales R.E."/>
            <person name="Detter C."/>
            <person name="Pujic P."/>
            <person name="Bruce D."/>
            <person name="Lavire C."/>
            <person name="Challacombe J.F."/>
            <person name="Brettin T.S."/>
            <person name="Berry A.M."/>
        </authorList>
    </citation>
    <scope>NUCLEOTIDE SEQUENCE [LARGE SCALE GENOMIC DNA]</scope>
    <source>
        <strain evidence="4">ATCC 43068 / DSM 8971 / 11B</strain>
    </source>
</reference>
<dbReference type="Pfam" id="PF13649">
    <property type="entry name" value="Methyltransf_25"/>
    <property type="match status" value="1"/>
</dbReference>
<dbReference type="GO" id="GO:0032259">
    <property type="term" value="P:methylation"/>
    <property type="evidence" value="ECO:0007669"/>
    <property type="project" value="UniProtKB-KW"/>
</dbReference>
<dbReference type="InterPro" id="IPR041698">
    <property type="entry name" value="Methyltransf_25"/>
</dbReference>
<dbReference type="eggNOG" id="COG0500">
    <property type="taxonomic scope" value="Bacteria"/>
</dbReference>
<dbReference type="Gene3D" id="3.40.50.150">
    <property type="entry name" value="Vaccinia Virus protein VP39"/>
    <property type="match status" value="1"/>
</dbReference>
<dbReference type="EMBL" id="CP000481">
    <property type="protein sequence ID" value="ABK52262.1"/>
    <property type="molecule type" value="Genomic_DNA"/>
</dbReference>
<proteinExistence type="predicted"/>
<evidence type="ECO:0000313" key="4">
    <source>
        <dbReference type="Proteomes" id="UP000008221"/>
    </source>
</evidence>
<dbReference type="AlphaFoldDB" id="A0LS52"/>
<name>A0LS52_ACIC1</name>
<evidence type="ECO:0000256" key="1">
    <source>
        <dbReference type="ARBA" id="ARBA00022679"/>
    </source>
</evidence>
<protein>
    <submittedName>
        <fullName evidence="3">Methyltransferase type 12</fullName>
    </submittedName>
</protein>
<accession>A0LS52</accession>
<evidence type="ECO:0000313" key="3">
    <source>
        <dbReference type="EMBL" id="ABK52262.1"/>
    </source>
</evidence>
<dbReference type="Proteomes" id="UP000008221">
    <property type="component" value="Chromosome"/>
</dbReference>
<dbReference type="STRING" id="351607.Acel_0489"/>
<dbReference type="HOGENOM" id="CLU_056435_0_1_11"/>
<dbReference type="SUPFAM" id="SSF53335">
    <property type="entry name" value="S-adenosyl-L-methionine-dependent methyltransferases"/>
    <property type="match status" value="1"/>
</dbReference>
<dbReference type="CDD" id="cd02440">
    <property type="entry name" value="AdoMet_MTases"/>
    <property type="match status" value="1"/>
</dbReference>
<dbReference type="RefSeq" id="WP_011719325.1">
    <property type="nucleotide sequence ID" value="NC_008578.1"/>
</dbReference>
<keyword evidence="1 3" id="KW-0808">Transferase</keyword>
<organism evidence="3 4">
    <name type="scientific">Acidothermus cellulolyticus (strain ATCC 43068 / DSM 8971 / 11B)</name>
    <dbReference type="NCBI Taxonomy" id="351607"/>
    <lineage>
        <taxon>Bacteria</taxon>
        <taxon>Bacillati</taxon>
        <taxon>Actinomycetota</taxon>
        <taxon>Actinomycetes</taxon>
        <taxon>Acidothermales</taxon>
        <taxon>Acidothermaceae</taxon>
        <taxon>Acidothermus</taxon>
    </lineage>
</organism>
<feature type="domain" description="Methyltransferase" evidence="2">
    <location>
        <begin position="38"/>
        <end position="129"/>
    </location>
</feature>
<keyword evidence="3" id="KW-0489">Methyltransferase</keyword>
<keyword evidence="4" id="KW-1185">Reference proteome</keyword>
<dbReference type="GO" id="GO:0008168">
    <property type="term" value="F:methyltransferase activity"/>
    <property type="evidence" value="ECO:0007669"/>
    <property type="project" value="UniProtKB-KW"/>
</dbReference>
<dbReference type="PANTHER" id="PTHR43861">
    <property type="entry name" value="TRANS-ACONITATE 2-METHYLTRANSFERASE-RELATED"/>
    <property type="match status" value="1"/>
</dbReference>
<dbReference type="InterPro" id="IPR029063">
    <property type="entry name" value="SAM-dependent_MTases_sf"/>
</dbReference>
<dbReference type="InParanoid" id="A0LS52"/>
<dbReference type="OrthoDB" id="9786503at2"/>